<dbReference type="EMBL" id="MFYX01000067">
    <property type="protein sequence ID" value="OGK04618.1"/>
    <property type="molecule type" value="Genomic_DNA"/>
</dbReference>
<evidence type="ECO:0000256" key="2">
    <source>
        <dbReference type="ARBA" id="ARBA00022980"/>
    </source>
</evidence>
<organism evidence="9 10">
    <name type="scientific">Candidatus Raymondbacteria bacterium RIFOXYD12_FULL_49_13</name>
    <dbReference type="NCBI Taxonomy" id="1817890"/>
    <lineage>
        <taxon>Bacteria</taxon>
        <taxon>Raymondiibacteriota</taxon>
    </lineage>
</organism>
<evidence type="ECO:0000256" key="4">
    <source>
        <dbReference type="ARBA" id="ARBA00035245"/>
    </source>
</evidence>
<dbReference type="GO" id="GO:0003735">
    <property type="term" value="F:structural constituent of ribosome"/>
    <property type="evidence" value="ECO:0007669"/>
    <property type="project" value="InterPro"/>
</dbReference>
<dbReference type="GO" id="GO:1990904">
    <property type="term" value="C:ribonucleoprotein complex"/>
    <property type="evidence" value="ECO:0007669"/>
    <property type="project" value="UniProtKB-KW"/>
</dbReference>
<feature type="non-terminal residue" evidence="9">
    <location>
        <position position="157"/>
    </location>
</feature>
<dbReference type="InterPro" id="IPR031309">
    <property type="entry name" value="Ribosomal_uL5_C"/>
</dbReference>
<dbReference type="AlphaFoldDB" id="A0A1F7FD99"/>
<dbReference type="HAMAP" id="MF_01333_B">
    <property type="entry name" value="Ribosomal_uL5_B"/>
    <property type="match status" value="1"/>
</dbReference>
<proteinExistence type="inferred from homology"/>
<feature type="domain" description="Large ribosomal subunit protein uL5 C-terminal" evidence="8">
    <location>
        <begin position="84"/>
        <end position="156"/>
    </location>
</feature>
<dbReference type="Pfam" id="PF00673">
    <property type="entry name" value="Ribosomal_L5_C"/>
    <property type="match status" value="1"/>
</dbReference>
<comment type="similarity">
    <text evidence="1 6">Belongs to the universal ribosomal protein uL5 family.</text>
</comment>
<comment type="caution">
    <text evidence="9">The sequence shown here is derived from an EMBL/GenBank/DDBJ whole genome shotgun (WGS) entry which is preliminary data.</text>
</comment>
<dbReference type="Pfam" id="PF00281">
    <property type="entry name" value="Ribosomal_L5"/>
    <property type="match status" value="1"/>
</dbReference>
<dbReference type="InterPro" id="IPR031310">
    <property type="entry name" value="Ribosomal_uL5_N"/>
</dbReference>
<keyword evidence="3 6" id="KW-0687">Ribonucleoprotein</keyword>
<protein>
    <recommendedName>
        <fullName evidence="4">Large ribosomal subunit protein uL5</fullName>
    </recommendedName>
    <alternativeName>
        <fullName evidence="5">50S ribosomal protein L5</fullName>
    </alternativeName>
</protein>
<dbReference type="InterPro" id="IPR020930">
    <property type="entry name" value="Ribosomal_uL5_bac-type"/>
</dbReference>
<keyword evidence="2 6" id="KW-0689">Ribosomal protein</keyword>
<dbReference type="GO" id="GO:0006412">
    <property type="term" value="P:translation"/>
    <property type="evidence" value="ECO:0007669"/>
    <property type="project" value="InterPro"/>
</dbReference>
<evidence type="ECO:0000259" key="8">
    <source>
        <dbReference type="Pfam" id="PF00673"/>
    </source>
</evidence>
<dbReference type="GO" id="GO:0005840">
    <property type="term" value="C:ribosome"/>
    <property type="evidence" value="ECO:0007669"/>
    <property type="project" value="UniProtKB-KW"/>
</dbReference>
<feature type="domain" description="Large ribosomal subunit protein uL5 N-terminal" evidence="7">
    <location>
        <begin position="24"/>
        <end position="80"/>
    </location>
</feature>
<dbReference type="PANTHER" id="PTHR11994">
    <property type="entry name" value="60S RIBOSOMAL PROTEIN L11-RELATED"/>
    <property type="match status" value="1"/>
</dbReference>
<dbReference type="FunFam" id="3.30.1440.10:FF:000001">
    <property type="entry name" value="50S ribosomal protein L5"/>
    <property type="match status" value="1"/>
</dbReference>
<evidence type="ECO:0000313" key="9">
    <source>
        <dbReference type="EMBL" id="OGK04618.1"/>
    </source>
</evidence>
<accession>A0A1F7FD99</accession>
<evidence type="ECO:0000256" key="6">
    <source>
        <dbReference type="RuleBase" id="RU003930"/>
    </source>
</evidence>
<dbReference type="NCBIfam" id="NF000585">
    <property type="entry name" value="PRK00010.1"/>
    <property type="match status" value="1"/>
</dbReference>
<dbReference type="InterPro" id="IPR022803">
    <property type="entry name" value="Ribosomal_uL5_dom_sf"/>
</dbReference>
<gene>
    <name evidence="9" type="ORF">A2519_20785</name>
</gene>
<dbReference type="InterPro" id="IPR002132">
    <property type="entry name" value="Ribosomal_uL5"/>
</dbReference>
<evidence type="ECO:0000313" key="10">
    <source>
        <dbReference type="Proteomes" id="UP000179243"/>
    </source>
</evidence>
<name>A0A1F7FD99_UNCRA</name>
<evidence type="ECO:0000256" key="1">
    <source>
        <dbReference type="ARBA" id="ARBA00008553"/>
    </source>
</evidence>
<dbReference type="InterPro" id="IPR020929">
    <property type="entry name" value="Ribosomal_uL5_CS"/>
</dbReference>
<dbReference type="Proteomes" id="UP000179243">
    <property type="component" value="Unassembled WGS sequence"/>
</dbReference>
<evidence type="ECO:0000256" key="3">
    <source>
        <dbReference type="ARBA" id="ARBA00023274"/>
    </source>
</evidence>
<evidence type="ECO:0000256" key="5">
    <source>
        <dbReference type="ARBA" id="ARBA00035461"/>
    </source>
</evidence>
<reference evidence="9 10" key="1">
    <citation type="journal article" date="2016" name="Nat. Commun.">
        <title>Thousands of microbial genomes shed light on interconnected biogeochemical processes in an aquifer system.</title>
        <authorList>
            <person name="Anantharaman K."/>
            <person name="Brown C.T."/>
            <person name="Hug L.A."/>
            <person name="Sharon I."/>
            <person name="Castelle C.J."/>
            <person name="Probst A.J."/>
            <person name="Thomas B.C."/>
            <person name="Singh A."/>
            <person name="Wilkins M.J."/>
            <person name="Karaoz U."/>
            <person name="Brodie E.L."/>
            <person name="Williams K.H."/>
            <person name="Hubbard S.S."/>
            <person name="Banfield J.F."/>
        </authorList>
    </citation>
    <scope>NUCLEOTIDE SEQUENCE [LARGE SCALE GENOMIC DNA]</scope>
</reference>
<dbReference type="PIRSF" id="PIRSF002161">
    <property type="entry name" value="Ribosomal_L5"/>
    <property type="match status" value="1"/>
</dbReference>
<sequence>MTRLKQYYHEQVVPTLMQKIQYKNVHQVPTIKRIILNVGTGEPSANPGLHEDALKTLSLITGQKAVPTKAKKAISNFKIRLGQPIGCRVSLTGDRMWEFLDRFINLAVPRIRDFRGLSRRGMDGRGNFTLGLKEQIIFHEVDPDKIKKLHGMNITVC</sequence>
<evidence type="ECO:0000259" key="7">
    <source>
        <dbReference type="Pfam" id="PF00281"/>
    </source>
</evidence>
<dbReference type="SUPFAM" id="SSF55282">
    <property type="entry name" value="RL5-like"/>
    <property type="match status" value="1"/>
</dbReference>
<dbReference type="Gene3D" id="3.30.1440.10">
    <property type="match status" value="1"/>
</dbReference>
<dbReference type="PROSITE" id="PS00358">
    <property type="entry name" value="RIBOSOMAL_L5"/>
    <property type="match status" value="1"/>
</dbReference>